<dbReference type="RefSeq" id="XP_071902154.1">
    <property type="nucleotide sequence ID" value="XM_072046053.1"/>
</dbReference>
<dbReference type="RefSeq" id="XP_071902226.1">
    <property type="nucleotide sequence ID" value="XM_072046125.1"/>
</dbReference>
<dbReference type="Gene3D" id="1.10.10.10">
    <property type="entry name" value="Winged helix-like DNA-binding domain superfamily/Winged helix DNA-binding domain"/>
    <property type="match status" value="1"/>
</dbReference>
<dbReference type="RefSeq" id="XP_071902337.1">
    <property type="nucleotide sequence ID" value="XM_072046236.1"/>
</dbReference>
<dbReference type="GeneID" id="113699624"/>
<evidence type="ECO:0000313" key="21">
    <source>
        <dbReference type="RefSeq" id="XP_071902337.1"/>
    </source>
</evidence>
<keyword evidence="2" id="KW-0433">Leucine-rich repeat</keyword>
<evidence type="ECO:0000256" key="5">
    <source>
        <dbReference type="ARBA" id="ARBA00022821"/>
    </source>
</evidence>
<feature type="domain" description="NB-ARC" evidence="8">
    <location>
        <begin position="178"/>
        <end position="351"/>
    </location>
</feature>
<evidence type="ECO:0000256" key="7">
    <source>
        <dbReference type="SAM" id="MobiDB-lite"/>
    </source>
</evidence>
<evidence type="ECO:0000313" key="13">
    <source>
        <dbReference type="RefSeq" id="XP_071902090.1"/>
    </source>
</evidence>
<evidence type="ECO:0000313" key="17">
    <source>
        <dbReference type="RefSeq" id="XP_071902226.1"/>
    </source>
</evidence>
<proteinExistence type="inferred from homology"/>
<dbReference type="RefSeq" id="XP_071902202.1">
    <property type="nucleotide sequence ID" value="XM_072046101.1"/>
</dbReference>
<feature type="domain" description="Disease resistance N-terminal" evidence="9">
    <location>
        <begin position="10"/>
        <end position="96"/>
    </location>
</feature>
<dbReference type="RefSeq" id="XP_071902279.1">
    <property type="nucleotide sequence ID" value="XM_072046178.1"/>
</dbReference>
<dbReference type="RefSeq" id="XP_071902356.1">
    <property type="nucleotide sequence ID" value="XM_072046255.1"/>
</dbReference>
<dbReference type="PANTHER" id="PTHR36766">
    <property type="entry name" value="PLANT BROAD-SPECTRUM MILDEW RESISTANCE PROTEIN RPW8"/>
    <property type="match status" value="1"/>
</dbReference>
<feature type="domain" description="Disease resistance protein winged helix" evidence="10">
    <location>
        <begin position="433"/>
        <end position="503"/>
    </location>
</feature>
<evidence type="ECO:0000313" key="20">
    <source>
        <dbReference type="RefSeq" id="XP_071902314.1"/>
    </source>
</evidence>
<dbReference type="RefSeq" id="XP_071902090.1">
    <property type="nucleotide sequence ID" value="XM_072045989.1"/>
</dbReference>
<evidence type="ECO:0000256" key="2">
    <source>
        <dbReference type="ARBA" id="ARBA00022614"/>
    </source>
</evidence>
<dbReference type="InterPro" id="IPR027417">
    <property type="entry name" value="P-loop_NTPase"/>
</dbReference>
<keyword evidence="3" id="KW-0677">Repeat</keyword>
<dbReference type="PANTHER" id="PTHR36766:SF70">
    <property type="entry name" value="DISEASE RESISTANCE PROTEIN RGA4"/>
    <property type="match status" value="1"/>
</dbReference>
<evidence type="ECO:0000259" key="10">
    <source>
        <dbReference type="Pfam" id="PF23559"/>
    </source>
</evidence>
<dbReference type="Gene3D" id="3.40.50.300">
    <property type="entry name" value="P-loop containing nucleotide triphosphate hydrolases"/>
    <property type="match status" value="1"/>
</dbReference>
<dbReference type="PRINTS" id="PR00364">
    <property type="entry name" value="DISEASERSIST"/>
</dbReference>
<dbReference type="InterPro" id="IPR032675">
    <property type="entry name" value="LRR_dom_sf"/>
</dbReference>
<feature type="domain" description="R13L1/DRL21-like LRR repeat region" evidence="11">
    <location>
        <begin position="1077"/>
        <end position="1137"/>
    </location>
</feature>
<evidence type="ECO:0000256" key="3">
    <source>
        <dbReference type="ARBA" id="ARBA00022737"/>
    </source>
</evidence>
<accession>A0ABM4U4X7</accession>
<dbReference type="Gene3D" id="1.20.5.4130">
    <property type="match status" value="1"/>
</dbReference>
<dbReference type="SUPFAM" id="SSF52540">
    <property type="entry name" value="P-loop containing nucleoside triphosphate hydrolases"/>
    <property type="match status" value="1"/>
</dbReference>
<feature type="domain" description="R13L1/DRL21-like LRR repeat region" evidence="11">
    <location>
        <begin position="670"/>
        <end position="792"/>
    </location>
</feature>
<dbReference type="SUPFAM" id="SSF52058">
    <property type="entry name" value="L domain-like"/>
    <property type="match status" value="2"/>
</dbReference>
<dbReference type="Gene3D" id="3.80.10.10">
    <property type="entry name" value="Ribonuclease Inhibitor"/>
    <property type="match status" value="4"/>
</dbReference>
<evidence type="ECO:0000313" key="12">
    <source>
        <dbReference type="Proteomes" id="UP001652660"/>
    </source>
</evidence>
<evidence type="ECO:0000256" key="6">
    <source>
        <dbReference type="ARBA" id="ARBA00022840"/>
    </source>
</evidence>
<dbReference type="InterPro" id="IPR056789">
    <property type="entry name" value="LRR_R13L1-DRL21"/>
</dbReference>
<dbReference type="InterPro" id="IPR002182">
    <property type="entry name" value="NB-ARC"/>
</dbReference>
<gene>
    <name evidence="13 14 15 16 17 18 19 20 21 22" type="primary">LOC113699624</name>
</gene>
<dbReference type="Pfam" id="PF18052">
    <property type="entry name" value="Rx_N"/>
    <property type="match status" value="1"/>
</dbReference>
<reference evidence="13 14" key="2">
    <citation type="submission" date="2025-05" db="UniProtKB">
        <authorList>
            <consortium name="RefSeq"/>
        </authorList>
    </citation>
    <scope>IDENTIFICATION</scope>
    <source>
        <tissue evidence="13 14">Leaves</tissue>
    </source>
</reference>
<dbReference type="RefSeq" id="XP_071902314.1">
    <property type="nucleotide sequence ID" value="XM_072046213.1"/>
</dbReference>
<dbReference type="Pfam" id="PF23559">
    <property type="entry name" value="WHD_DRP"/>
    <property type="match status" value="1"/>
</dbReference>
<feature type="region of interest" description="Disordered" evidence="7">
    <location>
        <begin position="1159"/>
        <end position="1180"/>
    </location>
</feature>
<protein>
    <submittedName>
        <fullName evidence="13 14">Disease resistance protein RGA4</fullName>
    </submittedName>
</protein>
<evidence type="ECO:0000313" key="16">
    <source>
        <dbReference type="RefSeq" id="XP_071902202.1"/>
    </source>
</evidence>
<evidence type="ECO:0000313" key="18">
    <source>
        <dbReference type="RefSeq" id="XP_071902258.1"/>
    </source>
</evidence>
<dbReference type="InterPro" id="IPR036388">
    <property type="entry name" value="WH-like_DNA-bd_sf"/>
</dbReference>
<dbReference type="Pfam" id="PF25019">
    <property type="entry name" value="LRR_R13L1-DRL21"/>
    <property type="match status" value="2"/>
</dbReference>
<dbReference type="Gene3D" id="1.10.8.430">
    <property type="entry name" value="Helical domain of apoptotic protease-activating factors"/>
    <property type="match status" value="1"/>
</dbReference>
<dbReference type="InterPro" id="IPR041118">
    <property type="entry name" value="Rx_N"/>
</dbReference>
<evidence type="ECO:0000259" key="9">
    <source>
        <dbReference type="Pfam" id="PF18052"/>
    </source>
</evidence>
<keyword evidence="4" id="KW-0547">Nucleotide-binding</keyword>
<dbReference type="Pfam" id="PF00931">
    <property type="entry name" value="NB-ARC"/>
    <property type="match status" value="1"/>
</dbReference>
<evidence type="ECO:0000256" key="1">
    <source>
        <dbReference type="ARBA" id="ARBA00008894"/>
    </source>
</evidence>
<evidence type="ECO:0000313" key="15">
    <source>
        <dbReference type="RefSeq" id="XP_071902154.1"/>
    </source>
</evidence>
<keyword evidence="6" id="KW-0067">ATP-binding</keyword>
<dbReference type="RefSeq" id="XP_071902118.1">
    <property type="nucleotide sequence ID" value="XM_072046017.1"/>
</dbReference>
<organism evidence="12 21">
    <name type="scientific">Coffea arabica</name>
    <name type="common">Arabian coffee</name>
    <dbReference type="NCBI Taxonomy" id="13443"/>
    <lineage>
        <taxon>Eukaryota</taxon>
        <taxon>Viridiplantae</taxon>
        <taxon>Streptophyta</taxon>
        <taxon>Embryophyta</taxon>
        <taxon>Tracheophyta</taxon>
        <taxon>Spermatophyta</taxon>
        <taxon>Magnoliopsida</taxon>
        <taxon>eudicotyledons</taxon>
        <taxon>Gunneridae</taxon>
        <taxon>Pentapetalae</taxon>
        <taxon>asterids</taxon>
        <taxon>lamiids</taxon>
        <taxon>Gentianales</taxon>
        <taxon>Rubiaceae</taxon>
        <taxon>Ixoroideae</taxon>
        <taxon>Gardenieae complex</taxon>
        <taxon>Bertiereae - Coffeeae clade</taxon>
        <taxon>Coffeeae</taxon>
        <taxon>Coffea</taxon>
    </lineage>
</organism>
<evidence type="ECO:0000313" key="19">
    <source>
        <dbReference type="RefSeq" id="XP_071902279.1"/>
    </source>
</evidence>
<keyword evidence="12" id="KW-1185">Reference proteome</keyword>
<dbReference type="InterPro" id="IPR058922">
    <property type="entry name" value="WHD_DRP"/>
</dbReference>
<dbReference type="InterPro" id="IPR042197">
    <property type="entry name" value="Apaf_helical"/>
</dbReference>
<evidence type="ECO:0000259" key="8">
    <source>
        <dbReference type="Pfam" id="PF00931"/>
    </source>
</evidence>
<evidence type="ECO:0000256" key="4">
    <source>
        <dbReference type="ARBA" id="ARBA00022741"/>
    </source>
</evidence>
<evidence type="ECO:0000313" key="22">
    <source>
        <dbReference type="RefSeq" id="XP_071902356.1"/>
    </source>
</evidence>
<dbReference type="RefSeq" id="XP_071902258.1">
    <property type="nucleotide sequence ID" value="XM_072046157.1"/>
</dbReference>
<keyword evidence="5" id="KW-0611">Plant defense</keyword>
<reference evidence="12" key="1">
    <citation type="journal article" date="2025" name="Foods">
        <title>Unveiling the Microbial Signatures of Arabica Coffee Cherries: Insights into Ripeness Specific Diversity, Functional Traits, and Implications for Quality and Safety.</title>
        <authorList>
            <consortium name="RefSeq"/>
            <person name="Tenea G.N."/>
            <person name="Cifuentes V."/>
            <person name="Reyes P."/>
            <person name="Cevallos-Vallejos M."/>
        </authorList>
    </citation>
    <scope>NUCLEOTIDE SEQUENCE [LARGE SCALE GENOMIC DNA]</scope>
</reference>
<name>A0ABM4U4X7_COFAR</name>
<feature type="compositionally biased region" description="Acidic residues" evidence="7">
    <location>
        <begin position="1170"/>
        <end position="1180"/>
    </location>
</feature>
<comment type="similarity">
    <text evidence="1">Belongs to the disease resistance NB-LRR family.</text>
</comment>
<evidence type="ECO:0000313" key="14">
    <source>
        <dbReference type="RefSeq" id="XP_071902118.1"/>
    </source>
</evidence>
<dbReference type="Proteomes" id="UP001652660">
    <property type="component" value="Chromosome 1c"/>
</dbReference>
<evidence type="ECO:0000259" key="11">
    <source>
        <dbReference type="Pfam" id="PF25019"/>
    </source>
</evidence>
<sequence>MADTAISATIQVALETVISLSADRVSLVLGFREELKRICNTAETIRGILAHADGKMHIPGMKNWLKQLEGELFEVENVLDELNYETLRREVKYRNKLKKKVCFFFSYFNTIGSRSRLASKIREINRNLERINQEANNFGVVSQFHIEASLPAASGATASRQTDSIRVPNVGRVDDESKIVDMLSSPSEKVLSVIPITGPGGLGKTTLAKSVYNNPKIDGHFGQKIWVCVAKEHIKIMELFKLILVQLTREEVKVDNREVIVKEIGEKLKGKKYFLVLDDVWNHDQGLWSDYFNTLMGLNETKGSWCLLTTRLKPVADVVCTHLKMNSGPYFLGKLSGDECWSIIKGKVMSAGEEVPEELEALKKQILGRCDGLPLAASLIGGLLLNNRREKWHSIVQESLLDECQSEIDQILKVSFDHLSPASVKKCFAYCSIFPKDTELKQDLLIELWMAEGFVQPDRQNQRLMEEIGGDYLRILLQNSLLEKVEEYWRTYYKMHDLVHDFAKSILNPKGSSQDGYLALDSSKGLAENTTRTIPASIHTLFLHLEGGVSTDMLLRFKCLHVLRLYGDDVKFLPSSIGKLLHLRLLDISYSGIRSLPESLCKLYNLQTLTMRDYALEGGFPKRMSDLISLRHLNYYHDDAKLKMPAQMGRLTCLQTLRFFNVSQEKGRGIEELGTLKYLKGSLEIRNLGLVKGKEAAKQAKLFEKPDLSRLVFKWESGDRESDNRDEDVLEGLQPHPNLQRLEIRYFMGNKFPQWFMNLSKLETLRIRKCKRCSELPSLGQLPSLKILYLEGLDNIRFIGDEFYGITANEEEEEEEGRSRASGSISRRRKFFPALEVLYVEYMENLVEWKDADQVRSTVADVFPMLRNLSIEGCPQLTALPCSCKILDVGNCGNLTSIKMGYGTASIEQLSIGYCDNLRELPDLDLFGSSLQHLTIVGCPRLISLGVNGQKCPLPCLVKLSIVECDGLTAISDKMFQSCRSLRSLSVECCPNLVSFSLNLQETPSLERFILDNCPKLIPHSFKGFAFATSLRELRINSPFSSDDSSVDDFDWSGLRSASTLRELRLRGLPHTESLPHQLQYLTTLTSLTLHNFGGIRVLPDWIGNLVSLETLELWDCDKLQSLPPEAAMRRLTKLTCVDVLDCPLLRQRYTPQRGIYLEEEISSDPASSESEEEESTTMN</sequence>